<keyword evidence="3" id="KW-1185">Reference proteome</keyword>
<protein>
    <submittedName>
        <fullName evidence="2">Uncharacterized protein</fullName>
    </submittedName>
</protein>
<dbReference type="AlphaFoldDB" id="X6NCU1"/>
<reference evidence="2 3" key="1">
    <citation type="journal article" date="2013" name="Curr. Biol.">
        <title>The Genome of the Foraminiferan Reticulomyxa filosa.</title>
        <authorList>
            <person name="Glockner G."/>
            <person name="Hulsmann N."/>
            <person name="Schleicher M."/>
            <person name="Noegel A.A."/>
            <person name="Eichinger L."/>
            <person name="Gallinger C."/>
            <person name="Pawlowski J."/>
            <person name="Sierra R."/>
            <person name="Euteneuer U."/>
            <person name="Pillet L."/>
            <person name="Moustafa A."/>
            <person name="Platzer M."/>
            <person name="Groth M."/>
            <person name="Szafranski K."/>
            <person name="Schliwa M."/>
        </authorList>
    </citation>
    <scope>NUCLEOTIDE SEQUENCE [LARGE SCALE GENOMIC DNA]</scope>
</reference>
<feature type="compositionally biased region" description="Polar residues" evidence="1">
    <location>
        <begin position="81"/>
        <end position="107"/>
    </location>
</feature>
<evidence type="ECO:0000256" key="1">
    <source>
        <dbReference type="SAM" id="MobiDB-lite"/>
    </source>
</evidence>
<evidence type="ECO:0000313" key="3">
    <source>
        <dbReference type="Proteomes" id="UP000023152"/>
    </source>
</evidence>
<name>X6NCU1_RETFI</name>
<comment type="caution">
    <text evidence="2">The sequence shown here is derived from an EMBL/GenBank/DDBJ whole genome shotgun (WGS) entry which is preliminary data.</text>
</comment>
<dbReference type="EMBL" id="ASPP01009419">
    <property type="protein sequence ID" value="ETO24140.1"/>
    <property type="molecule type" value="Genomic_DNA"/>
</dbReference>
<gene>
    <name evidence="2" type="ORF">RFI_13024</name>
</gene>
<proteinExistence type="predicted"/>
<evidence type="ECO:0000313" key="2">
    <source>
        <dbReference type="EMBL" id="ETO24140.1"/>
    </source>
</evidence>
<sequence>MQVMLDKIKITCIVIFLLYMCSGYRNLINMIHQKSICFVSVDEFFPFLSPSHAKWIHSHQIRNKSQDSSLLNGVPSQAIPSDVTESAGQKNMSVSGTNPNPVSANTESNEKNEKKRTHKKSILKVKPGPQHIKTKNLNDLRAQVKLHPAMFEIRKILDDLETEKVHISTSTTFKFGQAFWEVLNIAFDIFCSYLIPKNI</sequence>
<feature type="compositionally biased region" description="Basic residues" evidence="1">
    <location>
        <begin position="114"/>
        <end position="123"/>
    </location>
</feature>
<accession>X6NCU1</accession>
<organism evidence="2 3">
    <name type="scientific">Reticulomyxa filosa</name>
    <dbReference type="NCBI Taxonomy" id="46433"/>
    <lineage>
        <taxon>Eukaryota</taxon>
        <taxon>Sar</taxon>
        <taxon>Rhizaria</taxon>
        <taxon>Retaria</taxon>
        <taxon>Foraminifera</taxon>
        <taxon>Monothalamids</taxon>
        <taxon>Reticulomyxidae</taxon>
        <taxon>Reticulomyxa</taxon>
    </lineage>
</organism>
<feature type="region of interest" description="Disordered" evidence="1">
    <location>
        <begin position="81"/>
        <end position="124"/>
    </location>
</feature>
<dbReference type="Proteomes" id="UP000023152">
    <property type="component" value="Unassembled WGS sequence"/>
</dbReference>